<gene>
    <name evidence="3" type="ORF">C0Q70_05511</name>
</gene>
<keyword evidence="2" id="KW-1133">Transmembrane helix</keyword>
<name>A0A2T7PLD7_POMCA</name>
<comment type="caution">
    <text evidence="3">The sequence shown here is derived from an EMBL/GenBank/DDBJ whole genome shotgun (WGS) entry which is preliminary data.</text>
</comment>
<keyword evidence="2" id="KW-0472">Membrane</keyword>
<dbReference type="Proteomes" id="UP000245119">
    <property type="component" value="Linkage Group LG3"/>
</dbReference>
<evidence type="ECO:0000256" key="2">
    <source>
        <dbReference type="SAM" id="Phobius"/>
    </source>
</evidence>
<keyword evidence="4" id="KW-1185">Reference proteome</keyword>
<dbReference type="EMBL" id="PZQS01000003">
    <property type="protein sequence ID" value="PVD34243.1"/>
    <property type="molecule type" value="Genomic_DNA"/>
</dbReference>
<reference evidence="3 4" key="1">
    <citation type="submission" date="2018-04" db="EMBL/GenBank/DDBJ databases">
        <title>The genome of golden apple snail Pomacea canaliculata provides insight into stress tolerance and invasive adaptation.</title>
        <authorList>
            <person name="Liu C."/>
            <person name="Liu B."/>
            <person name="Ren Y."/>
            <person name="Zhang Y."/>
            <person name="Wang H."/>
            <person name="Li S."/>
            <person name="Jiang F."/>
            <person name="Yin L."/>
            <person name="Zhang G."/>
            <person name="Qian W."/>
            <person name="Fan W."/>
        </authorList>
    </citation>
    <scope>NUCLEOTIDE SEQUENCE [LARGE SCALE GENOMIC DNA]</scope>
    <source>
        <strain evidence="3">SZHN2017</strain>
        <tissue evidence="3">Muscle</tissue>
    </source>
</reference>
<protein>
    <submittedName>
        <fullName evidence="3">Uncharacterized protein</fullName>
    </submittedName>
</protein>
<evidence type="ECO:0000313" key="4">
    <source>
        <dbReference type="Proteomes" id="UP000245119"/>
    </source>
</evidence>
<accession>A0A2T7PLD7</accession>
<sequence>MASFWALRSSLPRVPQVGQTEEDEDADGNGRAGYHQRHRELPLHVLRAGGEVAFDTRASVVFFPGIAIATTFRLLLTMSLLVTVSVYVSLRTRTRPVDVSRASLVQHTPGPRFGCKRRGGRRDLNDEGTEEDEAELLTTSLTLPVLTSPLPTGAISWTYATSNEIQQEPDEKDATRKEQHCADAPPAWEQAHWRDDVRERLGGQQAQRGHYTAVIARAHCAHGHQGIWSRDGELK</sequence>
<feature type="region of interest" description="Disordered" evidence="1">
    <location>
        <begin position="15"/>
        <end position="34"/>
    </location>
</feature>
<dbReference type="AlphaFoldDB" id="A0A2T7PLD7"/>
<keyword evidence="2" id="KW-0812">Transmembrane</keyword>
<feature type="transmembrane region" description="Helical" evidence="2">
    <location>
        <begin position="61"/>
        <end position="88"/>
    </location>
</feature>
<evidence type="ECO:0000256" key="1">
    <source>
        <dbReference type="SAM" id="MobiDB-lite"/>
    </source>
</evidence>
<evidence type="ECO:0000313" key="3">
    <source>
        <dbReference type="EMBL" id="PVD34243.1"/>
    </source>
</evidence>
<proteinExistence type="predicted"/>
<organism evidence="3 4">
    <name type="scientific">Pomacea canaliculata</name>
    <name type="common">Golden apple snail</name>
    <dbReference type="NCBI Taxonomy" id="400727"/>
    <lineage>
        <taxon>Eukaryota</taxon>
        <taxon>Metazoa</taxon>
        <taxon>Spiralia</taxon>
        <taxon>Lophotrochozoa</taxon>
        <taxon>Mollusca</taxon>
        <taxon>Gastropoda</taxon>
        <taxon>Caenogastropoda</taxon>
        <taxon>Architaenioglossa</taxon>
        <taxon>Ampullarioidea</taxon>
        <taxon>Ampullariidae</taxon>
        <taxon>Pomacea</taxon>
    </lineage>
</organism>